<dbReference type="InterPro" id="IPR002372">
    <property type="entry name" value="PQQ_rpt_dom"/>
</dbReference>
<keyword evidence="3" id="KW-1185">Reference proteome</keyword>
<dbReference type="SMART" id="SM00564">
    <property type="entry name" value="PQQ"/>
    <property type="match status" value="7"/>
</dbReference>
<evidence type="ECO:0000313" key="3">
    <source>
        <dbReference type="Proteomes" id="UP000192660"/>
    </source>
</evidence>
<feature type="domain" description="Pyrrolo-quinoline quinone repeat" evidence="1">
    <location>
        <begin position="248"/>
        <end position="310"/>
    </location>
</feature>
<dbReference type="Pfam" id="PF13360">
    <property type="entry name" value="PQQ_2"/>
    <property type="match status" value="3"/>
</dbReference>
<dbReference type="PANTHER" id="PTHR34512">
    <property type="entry name" value="CELL SURFACE PROTEIN"/>
    <property type="match status" value="1"/>
</dbReference>
<feature type="domain" description="Pyrrolo-quinoline quinone repeat" evidence="1">
    <location>
        <begin position="333"/>
        <end position="449"/>
    </location>
</feature>
<dbReference type="Gene3D" id="2.40.10.480">
    <property type="match status" value="2"/>
</dbReference>
<evidence type="ECO:0000259" key="1">
    <source>
        <dbReference type="Pfam" id="PF13360"/>
    </source>
</evidence>
<feature type="domain" description="Pyrrolo-quinoline quinone repeat" evidence="1">
    <location>
        <begin position="484"/>
        <end position="583"/>
    </location>
</feature>
<dbReference type="InterPro" id="IPR018391">
    <property type="entry name" value="PQQ_b-propeller_rpt"/>
</dbReference>
<reference evidence="3" key="1">
    <citation type="submission" date="2017-04" db="EMBL/GenBank/DDBJ databases">
        <authorList>
            <person name="Varghese N."/>
            <person name="Submissions S."/>
        </authorList>
    </citation>
    <scope>NUCLEOTIDE SEQUENCE [LARGE SCALE GENOMIC DNA]</scope>
    <source>
        <strain evidence="3">DSM 9293</strain>
    </source>
</reference>
<name>A0A1W1WA09_SULTA</name>
<evidence type="ECO:0000313" key="2">
    <source>
        <dbReference type="EMBL" id="SMC03126.1"/>
    </source>
</evidence>
<dbReference type="PANTHER" id="PTHR34512:SF30">
    <property type="entry name" value="OUTER MEMBRANE PROTEIN ASSEMBLY FACTOR BAMB"/>
    <property type="match status" value="1"/>
</dbReference>
<dbReference type="Proteomes" id="UP000192660">
    <property type="component" value="Unassembled WGS sequence"/>
</dbReference>
<dbReference type="InterPro" id="IPR011047">
    <property type="entry name" value="Quinoprotein_ADH-like_sf"/>
</dbReference>
<dbReference type="STRING" id="28034.BFX07_09370"/>
<dbReference type="SUPFAM" id="SSF50998">
    <property type="entry name" value="Quinoprotein alcohol dehydrogenase-like"/>
    <property type="match status" value="3"/>
</dbReference>
<dbReference type="AlphaFoldDB" id="A0A1W1WA09"/>
<protein>
    <submittedName>
        <fullName evidence="2">Outer membrane protein assembly factor BamB, contains PQQ-like beta-propeller repeat</fullName>
    </submittedName>
</protein>
<dbReference type="OrthoDB" id="2078365at2"/>
<dbReference type="Gene3D" id="2.40.128.630">
    <property type="match status" value="2"/>
</dbReference>
<accession>A0A1W1WA09</accession>
<proteinExistence type="predicted"/>
<dbReference type="EMBL" id="FWWY01000001">
    <property type="protein sequence ID" value="SMC03126.1"/>
    <property type="molecule type" value="Genomic_DNA"/>
</dbReference>
<organism evidence="2 3">
    <name type="scientific">Sulfobacillus thermosulfidooxidans (strain DSM 9293 / VKM B-1269 / AT-1)</name>
    <dbReference type="NCBI Taxonomy" id="929705"/>
    <lineage>
        <taxon>Bacteria</taxon>
        <taxon>Bacillati</taxon>
        <taxon>Bacillota</taxon>
        <taxon>Clostridia</taxon>
        <taxon>Eubacteriales</taxon>
        <taxon>Clostridiales Family XVII. Incertae Sedis</taxon>
        <taxon>Sulfobacillus</taxon>
    </lineage>
</organism>
<sequence length="633" mass="66753">MLKKTSMMIVGVVGMMSLGLMALGTGSRALADNQKAQEGLTAKATGQMAIRLFPSGTKTVVLCSPSDSEGIALGQALATKLSGALLLVQNAHVLGQATAEALAALSVPEVAPAGTVQPFQLPPGKPMIYVLGNSQQISSAIIAELKAQGYQVQRLAGQGAHLVSEVIAQVAPALPLKPDTAGFLQNWPVYAYGPSHNSAFKIPKSAPQWEKVGVRWNFAEDAAVPLNAPFPDLANLGERGAPVKMTQNLGNAVGVSAVNGIIYAESDDYHLYALNAKTGALLWQTGQLANNLMGNPIVADNMVYVTAGDTGFPFSQVLKYELSQGTSTLVRGLMYSAIYAFNAKTGRMVWRQDFHGNAMPSPVYYNGTVYVATGGGHLWAFNALTGTVKWQAALQGFDSMSSPNVYTNPVTHQTEIVVGTSDQNHVVAVNAANGSILWTQKTALNIFNTGMGDNSPTVDQARNLIIQDSVVNFNKANHTTNLAIYAMNAATGQVLWATDLGRGNAPPAYKAGVSMIHNGVVYVGSPVTSTIYALNEANGKILWTFPIKNAGPAGAGRGNPVYADGVLWVAAGPKVYALNPQTGQELGSYAPGGRFGIVNPVIVGGTMYLDNSYDWVQAIPLKTIDPAVTIRYE</sequence>
<gene>
    <name evidence="2" type="ORF">SAMN00768000_0921</name>
</gene>
<dbReference type="RefSeq" id="WP_020374347.1">
    <property type="nucleotide sequence ID" value="NZ_FWWY01000001.1"/>
</dbReference>